<evidence type="ECO:0008006" key="5">
    <source>
        <dbReference type="Google" id="ProtNLM"/>
    </source>
</evidence>
<protein>
    <recommendedName>
        <fullName evidence="5">Mce-associated membrane protein</fullName>
    </recommendedName>
</protein>
<dbReference type="AlphaFoldDB" id="A0A7I7UJT7"/>
<dbReference type="EMBL" id="AP022599">
    <property type="protein sequence ID" value="BBY81527.1"/>
    <property type="molecule type" value="Genomic_DNA"/>
</dbReference>
<dbReference type="Proteomes" id="UP000467252">
    <property type="component" value="Chromosome"/>
</dbReference>
<sequence length="202" mass="21504">MHMVDENTDETDDTAATDSPTPQGEPVGGRQISISLRTLALSVVVLALAVGVAVLGWLYLNARSELDAQARQAADNQRAQEIALNYAVEAAQMDFRDLTAWKARLVAGTSPELNKRLSEAADSMEQILTPLQWESTAKPLAAIVRSTAGGAYVVDAFVSVLTKTTQAPEGLQSTATYSVTIDSNQDWLITDVGGIDAVLGSR</sequence>
<evidence type="ECO:0000313" key="4">
    <source>
        <dbReference type="Proteomes" id="UP000467252"/>
    </source>
</evidence>
<accession>A0A7I7UJT7</accession>
<keyword evidence="2" id="KW-0812">Transmembrane</keyword>
<reference evidence="3 4" key="1">
    <citation type="journal article" date="2019" name="Emerg. Microbes Infect.">
        <title>Comprehensive subspecies identification of 175 nontuberculous mycobacteria species based on 7547 genomic profiles.</title>
        <authorList>
            <person name="Matsumoto Y."/>
            <person name="Kinjo T."/>
            <person name="Motooka D."/>
            <person name="Nabeya D."/>
            <person name="Jung N."/>
            <person name="Uechi K."/>
            <person name="Horii T."/>
            <person name="Iida T."/>
            <person name="Fujita J."/>
            <person name="Nakamura S."/>
        </authorList>
    </citation>
    <scope>NUCLEOTIDE SEQUENCE [LARGE SCALE GENOMIC DNA]</scope>
    <source>
        <strain evidence="3 4">JCM 6370</strain>
    </source>
</reference>
<name>A0A7I7UJT7_MYCPV</name>
<keyword evidence="2" id="KW-0472">Membrane</keyword>
<keyword evidence="4" id="KW-1185">Reference proteome</keyword>
<proteinExistence type="predicted"/>
<evidence type="ECO:0000313" key="3">
    <source>
        <dbReference type="EMBL" id="BBY81527.1"/>
    </source>
</evidence>
<gene>
    <name evidence="3" type="ORF">MPUL_26850</name>
</gene>
<evidence type="ECO:0000256" key="1">
    <source>
        <dbReference type="SAM" id="MobiDB-lite"/>
    </source>
</evidence>
<evidence type="ECO:0000256" key="2">
    <source>
        <dbReference type="SAM" id="Phobius"/>
    </source>
</evidence>
<feature type="compositionally biased region" description="Acidic residues" evidence="1">
    <location>
        <begin position="1"/>
        <end position="15"/>
    </location>
</feature>
<organism evidence="3 4">
    <name type="scientific">Mycolicibacterium pulveris</name>
    <name type="common">Mycobacterium pulveris</name>
    <dbReference type="NCBI Taxonomy" id="36813"/>
    <lineage>
        <taxon>Bacteria</taxon>
        <taxon>Bacillati</taxon>
        <taxon>Actinomycetota</taxon>
        <taxon>Actinomycetes</taxon>
        <taxon>Mycobacteriales</taxon>
        <taxon>Mycobacteriaceae</taxon>
        <taxon>Mycolicibacterium</taxon>
    </lineage>
</organism>
<feature type="transmembrane region" description="Helical" evidence="2">
    <location>
        <begin position="39"/>
        <end position="60"/>
    </location>
</feature>
<feature type="region of interest" description="Disordered" evidence="1">
    <location>
        <begin position="1"/>
        <end position="29"/>
    </location>
</feature>
<keyword evidence="2" id="KW-1133">Transmembrane helix</keyword>